<feature type="domain" description="VWFA" evidence="4">
    <location>
        <begin position="90"/>
        <end position="201"/>
    </location>
</feature>
<dbReference type="OrthoDB" id="9780136at2"/>
<feature type="compositionally biased region" description="Basic and acidic residues" evidence="1">
    <location>
        <begin position="612"/>
        <end position="621"/>
    </location>
</feature>
<evidence type="ECO:0000256" key="1">
    <source>
        <dbReference type="SAM" id="MobiDB-lite"/>
    </source>
</evidence>
<feature type="transmembrane region" description="Helical" evidence="2">
    <location>
        <begin position="6"/>
        <end position="24"/>
    </location>
</feature>
<evidence type="ECO:0000259" key="3">
    <source>
        <dbReference type="Pfam" id="PF07584"/>
    </source>
</evidence>
<accession>A0A5D0D3L2</accession>
<proteinExistence type="predicted"/>
<dbReference type="EMBL" id="VSDO01000001">
    <property type="protein sequence ID" value="TYA15155.1"/>
    <property type="molecule type" value="Genomic_DNA"/>
</dbReference>
<evidence type="ECO:0000313" key="6">
    <source>
        <dbReference type="Proteomes" id="UP000325218"/>
    </source>
</evidence>
<dbReference type="InterPro" id="IPR024163">
    <property type="entry name" value="Aerotolerance_reg_N"/>
</dbReference>
<keyword evidence="6" id="KW-1185">Reference proteome</keyword>
<evidence type="ECO:0000256" key="2">
    <source>
        <dbReference type="SAM" id="Phobius"/>
    </source>
</evidence>
<comment type="caution">
    <text evidence="5">The sequence shown here is derived from an EMBL/GenBank/DDBJ whole genome shotgun (WGS) entry which is preliminary data.</text>
</comment>
<keyword evidence="2" id="KW-0472">Membrane</keyword>
<keyword evidence="2" id="KW-1133">Transmembrane helix</keyword>
<dbReference type="Proteomes" id="UP000325218">
    <property type="component" value="Unassembled WGS sequence"/>
</dbReference>
<dbReference type="Pfam" id="PF07584">
    <property type="entry name" value="BatA"/>
    <property type="match status" value="1"/>
</dbReference>
<sequence>MEFASWAGLWFGLALPAIVVMYLFKRKYADMLVPSHMLWNRVLRNMEANRPWQKLQNRLLLWFQLLVAALLTVALMLPFVWVQGGFQGHTVIIMDTSASMSAAAEAGENGEAEPVSRLDRMKERLSEYIGNKGVDEEITLLQLGGKPEVLMSKESDKDKLRRAVSGISPDYGSAAYRETLSLATALTRSDSGARIMLFSDSPWNEAFADVNNAGSETPVEYVPVEAEGEVRNTAIEQFGVKSNDHTQTSIAGVAVVKNFGSVETKATLNLYGDGELLATKTAVLREQSKSTLTFEDLPGADVYRLAVEETDAYAPDDEAFAFLERADSPNVLLLSPGNLFLEKAVQLTGARLSRMQLPAEGGDGAEGKAPSLPERRPDLIIVDGPLPEFAREGEWAALFKETPLWSWGGRGDKMRLASSEVVIGEHPVTRYLTMADPPAGQLRKAEIPVWAKPIWTVGGLPAAYAGTENGVPRLVFLFDLQDGDLPLRPEFPILVKNAVDWLKAGGTAGLGRAVAGSELEIPFAADTVRAVWTPLEGYAARQGSGEIPISPERGEFSANQQAPGIPGLWRLRVFANDGAEGPGFLLEVTADPAESSLRGPVLSAGGAGTASQEKEAETRPEQSKTRYSLVYLAVILAIAVILTEWGVYRRGRSIS</sequence>
<dbReference type="InterPro" id="IPR002035">
    <property type="entry name" value="VWF_A"/>
</dbReference>
<feature type="transmembrane region" description="Helical" evidence="2">
    <location>
        <begin position="629"/>
        <end position="648"/>
    </location>
</feature>
<dbReference type="RefSeq" id="WP_148450746.1">
    <property type="nucleotide sequence ID" value="NZ_VSDO01000001.1"/>
</dbReference>
<dbReference type="Gene3D" id="3.40.50.410">
    <property type="entry name" value="von Willebrand factor, type A domain"/>
    <property type="match status" value="1"/>
</dbReference>
<feature type="transmembrane region" description="Helical" evidence="2">
    <location>
        <begin position="59"/>
        <end position="81"/>
    </location>
</feature>
<gene>
    <name evidence="5" type="ORF">FRY98_05745</name>
</gene>
<evidence type="ECO:0000259" key="4">
    <source>
        <dbReference type="Pfam" id="PF13519"/>
    </source>
</evidence>
<name>A0A5D0D3L2_9BACL</name>
<feature type="region of interest" description="Disordered" evidence="1">
    <location>
        <begin position="597"/>
        <end position="621"/>
    </location>
</feature>
<dbReference type="AlphaFoldDB" id="A0A5D0D3L2"/>
<organism evidence="5 6">
    <name type="scientific">Paenibacillus faecis</name>
    <dbReference type="NCBI Taxonomy" id="862114"/>
    <lineage>
        <taxon>Bacteria</taxon>
        <taxon>Bacillati</taxon>
        <taxon>Bacillota</taxon>
        <taxon>Bacilli</taxon>
        <taxon>Bacillales</taxon>
        <taxon>Paenibacillaceae</taxon>
        <taxon>Paenibacillus</taxon>
    </lineage>
</organism>
<reference evidence="5 6" key="1">
    <citation type="submission" date="2019-08" db="EMBL/GenBank/DDBJ databases">
        <title>Genome sequencing of Paenibacillus faecis DSM 23593(T).</title>
        <authorList>
            <person name="Kook J.-K."/>
            <person name="Park S.-N."/>
            <person name="Lim Y.K."/>
        </authorList>
    </citation>
    <scope>NUCLEOTIDE SEQUENCE [LARGE SCALE GENOMIC DNA]</scope>
    <source>
        <strain evidence="5 6">DSM 23593</strain>
    </source>
</reference>
<evidence type="ECO:0000313" key="5">
    <source>
        <dbReference type="EMBL" id="TYA15155.1"/>
    </source>
</evidence>
<dbReference type="InterPro" id="IPR036465">
    <property type="entry name" value="vWFA_dom_sf"/>
</dbReference>
<dbReference type="Pfam" id="PF13519">
    <property type="entry name" value="VWA_2"/>
    <property type="match status" value="1"/>
</dbReference>
<keyword evidence="2" id="KW-0812">Transmembrane</keyword>
<dbReference type="PANTHER" id="PTHR37464">
    <property type="entry name" value="BLL2463 PROTEIN"/>
    <property type="match status" value="1"/>
</dbReference>
<dbReference type="PANTHER" id="PTHR37464:SF1">
    <property type="entry name" value="BLL2463 PROTEIN"/>
    <property type="match status" value="1"/>
</dbReference>
<feature type="domain" description="Aerotolerance regulator N-terminal" evidence="3">
    <location>
        <begin position="1"/>
        <end position="78"/>
    </location>
</feature>
<protein>
    <submittedName>
        <fullName evidence="5">VWA domain-containing protein</fullName>
    </submittedName>
</protein>
<dbReference type="SUPFAM" id="SSF53300">
    <property type="entry name" value="vWA-like"/>
    <property type="match status" value="1"/>
</dbReference>